<dbReference type="AlphaFoldDB" id="A0AAU1ZXM8"/>
<accession>A0AAU1ZXM8</accession>
<dbReference type="EMBL" id="CP108222">
    <property type="protein sequence ID" value="WTT17188.1"/>
    <property type="molecule type" value="Genomic_DNA"/>
</dbReference>
<name>A0AAU1ZXM8_9ACTN</name>
<reference evidence="1" key="1">
    <citation type="submission" date="2022-10" db="EMBL/GenBank/DDBJ databases">
        <title>The complete genomes of actinobacterial strains from the NBC collection.</title>
        <authorList>
            <person name="Joergensen T.S."/>
            <person name="Alvarez Arevalo M."/>
            <person name="Sterndorff E.B."/>
            <person name="Faurdal D."/>
            <person name="Vuksanovic O."/>
            <person name="Mourched A.-S."/>
            <person name="Charusanti P."/>
            <person name="Shaw S."/>
            <person name="Blin K."/>
            <person name="Weber T."/>
        </authorList>
    </citation>
    <scope>NUCLEOTIDE SEQUENCE</scope>
    <source>
        <strain evidence="1">NBC_00093</strain>
    </source>
</reference>
<sequence length="289" mass="30974">MDWTPAADEDQLFRITVKFATGVAPAVSGSRWFRDPERNDIQGELAEWPDGPVFTPRTQGDQAARSVGRGLLSAIPVIANIIANIGGAGGSPFGSGAGSGKPEEPENEVDDFPVMWAAPGTLARTVPWQLDPGRRSEGYLTDLVLTSRRLLFLDEVGVLAEFPRESISGARQMEFSRIGADMRLTFADGSWIRLFTGSPANAERLAGILNGDVQAVPESALTDAQRARVARFVAHLRGSLHPPVYTRYPSGIVRVEVCVPSKAGKDLVDVTGILMDDQGEAAPPKPGDL</sequence>
<gene>
    <name evidence="1" type="ORF">OHA22_17435</name>
</gene>
<proteinExistence type="predicted"/>
<evidence type="ECO:0000313" key="1">
    <source>
        <dbReference type="EMBL" id="WTT17188.1"/>
    </source>
</evidence>
<protein>
    <submittedName>
        <fullName evidence="1">Uncharacterized protein</fullName>
    </submittedName>
</protein>
<organism evidence="1">
    <name type="scientific">Streptomyces sp. NBC_00093</name>
    <dbReference type="NCBI Taxonomy" id="2975649"/>
    <lineage>
        <taxon>Bacteria</taxon>
        <taxon>Bacillati</taxon>
        <taxon>Actinomycetota</taxon>
        <taxon>Actinomycetes</taxon>
        <taxon>Kitasatosporales</taxon>
        <taxon>Streptomycetaceae</taxon>
        <taxon>Streptomyces</taxon>
    </lineage>
</organism>